<dbReference type="CDD" id="cd11715">
    <property type="entry name" value="THUMP_AdoMetMT"/>
    <property type="match status" value="1"/>
</dbReference>
<dbReference type="InterPro" id="IPR029063">
    <property type="entry name" value="SAM-dependent_MTases_sf"/>
</dbReference>
<dbReference type="PANTHER" id="PTHR47313:SF1">
    <property type="entry name" value="RIBOSOMAL RNA LARGE SUBUNIT METHYLTRANSFERASE K_L"/>
    <property type="match status" value="1"/>
</dbReference>
<evidence type="ECO:0000313" key="5">
    <source>
        <dbReference type="EMBL" id="MBP1925669.1"/>
    </source>
</evidence>
<keyword evidence="2 5" id="KW-0808">Transferase</keyword>
<dbReference type="Gene3D" id="3.40.50.150">
    <property type="entry name" value="Vaccinia Virus protein VP39"/>
    <property type="match status" value="1"/>
</dbReference>
<dbReference type="Gene3D" id="3.30.2130.30">
    <property type="match status" value="1"/>
</dbReference>
<protein>
    <submittedName>
        <fullName evidence="5">N6-adenine-specific DNA methylase</fullName>
        <ecNumber evidence="5">2.1.1.-</ecNumber>
    </submittedName>
</protein>
<dbReference type="EMBL" id="JAGGKS010000004">
    <property type="protein sequence ID" value="MBP1925669.1"/>
    <property type="molecule type" value="Genomic_DNA"/>
</dbReference>
<keyword evidence="6" id="KW-1185">Reference proteome</keyword>
<keyword evidence="1 5" id="KW-0489">Methyltransferase</keyword>
<dbReference type="InterPro" id="IPR002052">
    <property type="entry name" value="DNA_methylase_N6_adenine_CS"/>
</dbReference>
<feature type="domain" description="THUMP" evidence="4">
    <location>
        <begin position="45"/>
        <end position="155"/>
    </location>
</feature>
<dbReference type="GO" id="GO:0032259">
    <property type="term" value="P:methylation"/>
    <property type="evidence" value="ECO:0007669"/>
    <property type="project" value="UniProtKB-KW"/>
</dbReference>
<dbReference type="PROSITE" id="PS00092">
    <property type="entry name" value="N6_MTASE"/>
    <property type="match status" value="1"/>
</dbReference>
<evidence type="ECO:0000256" key="2">
    <source>
        <dbReference type="ARBA" id="ARBA00022679"/>
    </source>
</evidence>
<evidence type="ECO:0000256" key="1">
    <source>
        <dbReference type="ARBA" id="ARBA00022603"/>
    </source>
</evidence>
<evidence type="ECO:0000313" key="6">
    <source>
        <dbReference type="Proteomes" id="UP001519342"/>
    </source>
</evidence>
<gene>
    <name evidence="5" type="ORF">J2Z76_001530</name>
</gene>
<accession>A0ABS4GDB6</accession>
<reference evidence="5 6" key="1">
    <citation type="submission" date="2021-03" db="EMBL/GenBank/DDBJ databases">
        <title>Genomic Encyclopedia of Type Strains, Phase IV (KMG-IV): sequencing the most valuable type-strain genomes for metagenomic binning, comparative biology and taxonomic classification.</title>
        <authorList>
            <person name="Goeker M."/>
        </authorList>
    </citation>
    <scope>NUCLEOTIDE SEQUENCE [LARGE SCALE GENOMIC DNA]</scope>
    <source>
        <strain evidence="5 6">DSM 24004</strain>
    </source>
</reference>
<name>A0ABS4GDB6_9FIRM</name>
<evidence type="ECO:0000256" key="3">
    <source>
        <dbReference type="PROSITE-ProRule" id="PRU00529"/>
    </source>
</evidence>
<dbReference type="InterPro" id="IPR053943">
    <property type="entry name" value="RlmKL-like_Mtase_CS"/>
</dbReference>
<keyword evidence="3" id="KW-0694">RNA-binding</keyword>
<dbReference type="Pfam" id="PF01170">
    <property type="entry name" value="UPF0020"/>
    <property type="match status" value="1"/>
</dbReference>
<organism evidence="5 6">
    <name type="scientific">Sedimentibacter acidaminivorans</name>
    <dbReference type="NCBI Taxonomy" id="913099"/>
    <lineage>
        <taxon>Bacteria</taxon>
        <taxon>Bacillati</taxon>
        <taxon>Bacillota</taxon>
        <taxon>Tissierellia</taxon>
        <taxon>Sedimentibacter</taxon>
    </lineage>
</organism>
<dbReference type="InterPro" id="IPR004114">
    <property type="entry name" value="THUMP_dom"/>
</dbReference>
<dbReference type="SUPFAM" id="SSF53335">
    <property type="entry name" value="S-adenosyl-L-methionine-dependent methyltransferases"/>
    <property type="match status" value="1"/>
</dbReference>
<dbReference type="EC" id="2.1.1.-" evidence="5"/>
<dbReference type="PANTHER" id="PTHR47313">
    <property type="entry name" value="RIBOSOMAL RNA LARGE SUBUNIT METHYLTRANSFERASE K/L"/>
    <property type="match status" value="1"/>
</dbReference>
<dbReference type="InterPro" id="IPR054170">
    <property type="entry name" value="RlmL_1st"/>
</dbReference>
<dbReference type="RefSeq" id="WP_209511418.1">
    <property type="nucleotide sequence ID" value="NZ_JAGGKS010000004.1"/>
</dbReference>
<dbReference type="Proteomes" id="UP001519342">
    <property type="component" value="Unassembled WGS sequence"/>
</dbReference>
<dbReference type="Pfam" id="PF22020">
    <property type="entry name" value="RlmL_1st"/>
    <property type="match status" value="1"/>
</dbReference>
<dbReference type="SMART" id="SM00981">
    <property type="entry name" value="THUMP"/>
    <property type="match status" value="1"/>
</dbReference>
<comment type="caution">
    <text evidence="5">The sequence shown here is derived from an EMBL/GenBank/DDBJ whole genome shotgun (WGS) entry which is preliminary data.</text>
</comment>
<proteinExistence type="predicted"/>
<dbReference type="Pfam" id="PF02926">
    <property type="entry name" value="THUMP"/>
    <property type="match status" value="1"/>
</dbReference>
<evidence type="ECO:0000259" key="4">
    <source>
        <dbReference type="PROSITE" id="PS51165"/>
    </source>
</evidence>
<dbReference type="PROSITE" id="PS51165">
    <property type="entry name" value="THUMP"/>
    <property type="match status" value="1"/>
</dbReference>
<dbReference type="PROSITE" id="PS01261">
    <property type="entry name" value="UPF0020"/>
    <property type="match status" value="1"/>
</dbReference>
<sequence length="379" mass="43298">MSKIKLAAISAFGLEAIVKRELQGLGYENVNTDNGWMYFDGEIEDIPRTNINLRCADRVMLVMGQFEALSFEELFDKTYELPWEKWITKDGKFTVKGKSVKSKLYSTPDCQAIVKKAVSKKLCEEYDVQWMPETGEEYTILISIHKDIATVSIDTTGAREGLFKRGYRARSTEAPLKETMAAALVMLSYWNKDRILYDPMCGSGTIPIEAALIGRNIAPGLNRSFASQKWPIVKEEYWKKVKIEARKKIDLDSEIKIYASDVSEKAIKIAKENAIEAGVDDCIEFFVKDINQIEKPICEYGILITNPPYGDRIGDVLNIENIHRKLGQVFGKDNTWSKYIITAVESFENEYGKKADKKRKLFNGDLKVNYYQYFGKRPD</sequence>
<dbReference type="GO" id="GO:0008168">
    <property type="term" value="F:methyltransferase activity"/>
    <property type="evidence" value="ECO:0007669"/>
    <property type="project" value="UniProtKB-KW"/>
</dbReference>
<dbReference type="InterPro" id="IPR000241">
    <property type="entry name" value="RlmKL-like_Mtase"/>
</dbReference>